<organism evidence="2">
    <name type="scientific">marine sediment metagenome</name>
    <dbReference type="NCBI Taxonomy" id="412755"/>
    <lineage>
        <taxon>unclassified sequences</taxon>
        <taxon>metagenomes</taxon>
        <taxon>ecological metagenomes</taxon>
    </lineage>
</organism>
<accession>A0A0F9M942</accession>
<gene>
    <name evidence="2" type="ORF">LCGC14_1412800</name>
</gene>
<dbReference type="AlphaFoldDB" id="A0A0F9M942"/>
<comment type="caution">
    <text evidence="2">The sequence shown here is derived from an EMBL/GenBank/DDBJ whole genome shotgun (WGS) entry which is preliminary data.</text>
</comment>
<protein>
    <submittedName>
        <fullName evidence="2">Uncharacterized protein</fullName>
    </submittedName>
</protein>
<evidence type="ECO:0000313" key="2">
    <source>
        <dbReference type="EMBL" id="KKM73205.1"/>
    </source>
</evidence>
<evidence type="ECO:0000256" key="1">
    <source>
        <dbReference type="SAM" id="MobiDB-lite"/>
    </source>
</evidence>
<reference evidence="2" key="1">
    <citation type="journal article" date="2015" name="Nature">
        <title>Complex archaea that bridge the gap between prokaryotes and eukaryotes.</title>
        <authorList>
            <person name="Spang A."/>
            <person name="Saw J.H."/>
            <person name="Jorgensen S.L."/>
            <person name="Zaremba-Niedzwiedzka K."/>
            <person name="Martijn J."/>
            <person name="Lind A.E."/>
            <person name="van Eijk R."/>
            <person name="Schleper C."/>
            <person name="Guy L."/>
            <person name="Ettema T.J."/>
        </authorList>
    </citation>
    <scope>NUCLEOTIDE SEQUENCE</scope>
</reference>
<proteinExistence type="predicted"/>
<name>A0A0F9M942_9ZZZZ</name>
<sequence>MPITRIPRGRTFDAGDVTKDILLGQPSVTLSNSSGAAGQEFYLVEDVEGSTAMHRLYTACLAPGIPRRGSLHPVLNVPVESVRARFVGDNFPDDAVVEVNYGLVQGGGGFENDPDDPNVDRAPPRLPTQYPRPSGSFVFSSRDGDPRPPAWTPLFGGGSLT</sequence>
<dbReference type="EMBL" id="LAZR01009341">
    <property type="protein sequence ID" value="KKM73205.1"/>
    <property type="molecule type" value="Genomic_DNA"/>
</dbReference>
<feature type="non-terminal residue" evidence="2">
    <location>
        <position position="161"/>
    </location>
</feature>
<feature type="region of interest" description="Disordered" evidence="1">
    <location>
        <begin position="106"/>
        <end position="161"/>
    </location>
</feature>